<feature type="binding site" evidence="7">
    <location>
        <position position="191"/>
    </location>
    <ligand>
        <name>3-phosphoshikimate</name>
        <dbReference type="ChEBI" id="CHEBI:145989"/>
    </ligand>
</feature>
<keyword evidence="5 7" id="KW-0057">Aromatic amino acid biosynthesis</keyword>
<evidence type="ECO:0000313" key="10">
    <source>
        <dbReference type="Proteomes" id="UP000823882"/>
    </source>
</evidence>
<dbReference type="Pfam" id="PF00275">
    <property type="entry name" value="EPSP_synthase"/>
    <property type="match status" value="1"/>
</dbReference>
<dbReference type="InterPro" id="IPR006264">
    <property type="entry name" value="EPSP_synthase"/>
</dbReference>
<dbReference type="CDD" id="cd01556">
    <property type="entry name" value="EPSP_synthase"/>
    <property type="match status" value="1"/>
</dbReference>
<feature type="binding site" evidence="7">
    <location>
        <position position="20"/>
    </location>
    <ligand>
        <name>3-phosphoshikimate</name>
        <dbReference type="ChEBI" id="CHEBI:145989"/>
    </ligand>
</feature>
<feature type="binding site" evidence="7">
    <location>
        <position position="289"/>
    </location>
    <ligand>
        <name>3-phosphoshikimate</name>
        <dbReference type="ChEBI" id="CHEBI:145989"/>
    </ligand>
</feature>
<dbReference type="GO" id="GO:0009073">
    <property type="term" value="P:aromatic amino acid family biosynthetic process"/>
    <property type="evidence" value="ECO:0007669"/>
    <property type="project" value="UniProtKB-KW"/>
</dbReference>
<evidence type="ECO:0000259" key="8">
    <source>
        <dbReference type="Pfam" id="PF00275"/>
    </source>
</evidence>
<evidence type="ECO:0000256" key="4">
    <source>
        <dbReference type="ARBA" id="ARBA00022679"/>
    </source>
</evidence>
<dbReference type="InterPro" id="IPR013792">
    <property type="entry name" value="RNA3'P_cycl/enolpyr_Trfase_a/b"/>
</dbReference>
<feature type="binding site" evidence="7">
    <location>
        <position position="20"/>
    </location>
    <ligand>
        <name>phosphoenolpyruvate</name>
        <dbReference type="ChEBI" id="CHEBI:58702"/>
    </ligand>
</feature>
<comment type="catalytic activity">
    <reaction evidence="6">
        <text>3-phosphoshikimate + phosphoenolpyruvate = 5-O-(1-carboxyvinyl)-3-phosphoshikimate + phosphate</text>
        <dbReference type="Rhea" id="RHEA:21256"/>
        <dbReference type="ChEBI" id="CHEBI:43474"/>
        <dbReference type="ChEBI" id="CHEBI:57701"/>
        <dbReference type="ChEBI" id="CHEBI:58702"/>
        <dbReference type="ChEBI" id="CHEBI:145989"/>
        <dbReference type="EC" id="2.5.1.19"/>
    </reaction>
    <physiologicalReaction direction="left-to-right" evidence="6">
        <dbReference type="Rhea" id="RHEA:21257"/>
    </physiologicalReaction>
</comment>
<comment type="subcellular location">
    <subcellularLocation>
        <location evidence="7">Cytoplasm</location>
    </subcellularLocation>
</comment>
<dbReference type="NCBIfam" id="TIGR01356">
    <property type="entry name" value="aroA"/>
    <property type="match status" value="1"/>
</dbReference>
<comment type="similarity">
    <text evidence="2 7">Belongs to the EPSP synthase family.</text>
</comment>
<dbReference type="GO" id="GO:0009423">
    <property type="term" value="P:chorismate biosynthetic process"/>
    <property type="evidence" value="ECO:0007669"/>
    <property type="project" value="UniProtKB-UniRule"/>
</dbReference>
<dbReference type="GO" id="GO:0003866">
    <property type="term" value="F:3-phosphoshikimate 1-carboxyvinyltransferase activity"/>
    <property type="evidence" value="ECO:0007669"/>
    <property type="project" value="UniProtKB-UniRule"/>
</dbReference>
<dbReference type="GO" id="GO:0008652">
    <property type="term" value="P:amino acid biosynthetic process"/>
    <property type="evidence" value="ECO:0007669"/>
    <property type="project" value="UniProtKB-KW"/>
</dbReference>
<comment type="caution">
    <text evidence="9">The sequence shown here is derived from an EMBL/GenBank/DDBJ whole genome shotgun (WGS) entry which is preliminary data.</text>
</comment>
<feature type="binding site" evidence="7">
    <location>
        <position position="389"/>
    </location>
    <ligand>
        <name>phosphoenolpyruvate</name>
        <dbReference type="ChEBI" id="CHEBI:58702"/>
    </ligand>
</feature>
<evidence type="ECO:0000256" key="1">
    <source>
        <dbReference type="ARBA" id="ARBA00004811"/>
    </source>
</evidence>
<feature type="binding site" evidence="7">
    <location>
        <position position="165"/>
    </location>
    <ligand>
        <name>3-phosphoshikimate</name>
        <dbReference type="ChEBI" id="CHEBI:145989"/>
    </ligand>
</feature>
<organism evidence="9 10">
    <name type="scientific">Candidatus Intestinimonas pullistercoris</name>
    <dbReference type="NCBI Taxonomy" id="2838623"/>
    <lineage>
        <taxon>Bacteria</taxon>
        <taxon>Bacillati</taxon>
        <taxon>Bacillota</taxon>
        <taxon>Clostridia</taxon>
        <taxon>Eubacteriales</taxon>
        <taxon>Intestinimonas</taxon>
    </lineage>
</organism>
<evidence type="ECO:0000256" key="5">
    <source>
        <dbReference type="ARBA" id="ARBA00023141"/>
    </source>
</evidence>
<name>A0A9D2T102_9FIRM</name>
<feature type="binding site" evidence="7">
    <location>
        <position position="163"/>
    </location>
    <ligand>
        <name>3-phosphoshikimate</name>
        <dbReference type="ChEBI" id="CHEBI:145989"/>
    </ligand>
</feature>
<dbReference type="SUPFAM" id="SSF55205">
    <property type="entry name" value="EPT/RTPC-like"/>
    <property type="match status" value="1"/>
</dbReference>
<accession>A0A9D2T102</accession>
<feature type="binding site" evidence="7">
    <location>
        <position position="25"/>
    </location>
    <ligand>
        <name>3-phosphoshikimate</name>
        <dbReference type="ChEBI" id="CHEBI:145989"/>
    </ligand>
</feature>
<comment type="pathway">
    <text evidence="1 7">Metabolic intermediate biosynthesis; chorismate biosynthesis; chorismate from D-erythrose 4-phosphate and phosphoenolpyruvate: step 6/7.</text>
</comment>
<feature type="binding site" evidence="7">
    <location>
        <position position="21"/>
    </location>
    <ligand>
        <name>3-phosphoshikimate</name>
        <dbReference type="ChEBI" id="CHEBI:145989"/>
    </ligand>
</feature>
<dbReference type="Gene3D" id="3.65.10.10">
    <property type="entry name" value="Enolpyruvate transferase domain"/>
    <property type="match status" value="3"/>
</dbReference>
<dbReference type="PIRSF" id="PIRSF000505">
    <property type="entry name" value="EPSPS"/>
    <property type="match status" value="1"/>
</dbReference>
<reference evidence="9" key="1">
    <citation type="journal article" date="2021" name="PeerJ">
        <title>Extensive microbial diversity within the chicken gut microbiome revealed by metagenomics and culture.</title>
        <authorList>
            <person name="Gilroy R."/>
            <person name="Ravi A."/>
            <person name="Getino M."/>
            <person name="Pursley I."/>
            <person name="Horton D.L."/>
            <person name="Alikhan N.F."/>
            <person name="Baker D."/>
            <person name="Gharbi K."/>
            <person name="Hall N."/>
            <person name="Watson M."/>
            <person name="Adriaenssens E.M."/>
            <person name="Foster-Nyarko E."/>
            <person name="Jarju S."/>
            <person name="Secka A."/>
            <person name="Antonio M."/>
            <person name="Oren A."/>
            <person name="Chaudhuri R.R."/>
            <person name="La Ragione R."/>
            <person name="Hildebrand F."/>
            <person name="Pallen M.J."/>
        </authorList>
    </citation>
    <scope>NUCLEOTIDE SEQUENCE</scope>
    <source>
        <strain evidence="9">CHK186-1790</strain>
    </source>
</reference>
<feature type="binding site" evidence="7">
    <location>
        <position position="363"/>
    </location>
    <ligand>
        <name>phosphoenolpyruvate</name>
        <dbReference type="ChEBI" id="CHEBI:58702"/>
    </ligand>
</feature>
<gene>
    <name evidence="7 9" type="primary">aroA</name>
    <name evidence="9" type="ORF">H9701_06445</name>
</gene>
<dbReference type="HAMAP" id="MF_00210">
    <property type="entry name" value="EPSP_synth"/>
    <property type="match status" value="1"/>
</dbReference>
<dbReference type="Proteomes" id="UP000823882">
    <property type="component" value="Unassembled WGS sequence"/>
</dbReference>
<evidence type="ECO:0000313" key="9">
    <source>
        <dbReference type="EMBL" id="HJC41175.1"/>
    </source>
</evidence>
<comment type="caution">
    <text evidence="7">Lacks conserved residue(s) required for the propagation of feature annotation.</text>
</comment>
<dbReference type="EC" id="2.5.1.19" evidence="7"/>
<keyword evidence="4 7" id="KW-0808">Transferase</keyword>
<feature type="binding site" evidence="7">
    <location>
        <position position="164"/>
    </location>
    <ligand>
        <name>3-phosphoshikimate</name>
        <dbReference type="ChEBI" id="CHEBI:145989"/>
    </ligand>
</feature>
<feature type="binding site" evidence="7">
    <location>
        <position position="316"/>
    </location>
    <ligand>
        <name>3-phosphoshikimate</name>
        <dbReference type="ChEBI" id="CHEBI:145989"/>
    </ligand>
</feature>
<dbReference type="AlphaFoldDB" id="A0A9D2T102"/>
<dbReference type="PANTHER" id="PTHR21090">
    <property type="entry name" value="AROM/DEHYDROQUINATE SYNTHASE"/>
    <property type="match status" value="1"/>
</dbReference>
<protein>
    <recommendedName>
        <fullName evidence="7">3-phosphoshikimate 1-carboxyvinyltransferase</fullName>
        <ecNumber evidence="7">2.5.1.19</ecNumber>
    </recommendedName>
    <alternativeName>
        <fullName evidence="7">5-enolpyruvylshikimate-3-phosphate synthase</fullName>
        <shortName evidence="7">EPSP synthase</shortName>
        <shortName evidence="7">EPSPS</shortName>
    </alternativeName>
</protein>
<comment type="function">
    <text evidence="7">Catalyzes the transfer of the enolpyruvyl moiety of phosphoenolpyruvate (PEP) to the 5-hydroxyl of shikimate-3-phosphate (S3P) to produce enolpyruvyl shikimate-3-phosphate and inorganic phosphate.</text>
</comment>
<dbReference type="InterPro" id="IPR023193">
    <property type="entry name" value="EPSP_synthase_CS"/>
</dbReference>
<feature type="binding site" evidence="7">
    <location>
        <position position="94"/>
    </location>
    <ligand>
        <name>phosphoenolpyruvate</name>
        <dbReference type="ChEBI" id="CHEBI:58702"/>
    </ligand>
</feature>
<keyword evidence="3 7" id="KW-0028">Amino-acid biosynthesis</keyword>
<feature type="binding site" evidence="7">
    <location>
        <position position="122"/>
    </location>
    <ligand>
        <name>phosphoenolpyruvate</name>
        <dbReference type="ChEBI" id="CHEBI:58702"/>
    </ligand>
</feature>
<evidence type="ECO:0000256" key="3">
    <source>
        <dbReference type="ARBA" id="ARBA00022605"/>
    </source>
</evidence>
<comment type="subunit">
    <text evidence="7">Monomer.</text>
</comment>
<proteinExistence type="inferred from homology"/>
<dbReference type="InterPro" id="IPR036968">
    <property type="entry name" value="Enolpyruvate_Tfrase_sf"/>
</dbReference>
<keyword evidence="7" id="KW-0963">Cytoplasm</keyword>
<dbReference type="GO" id="GO:0005737">
    <property type="term" value="C:cytoplasm"/>
    <property type="evidence" value="ECO:0007669"/>
    <property type="project" value="UniProtKB-SubCell"/>
</dbReference>
<dbReference type="InterPro" id="IPR001986">
    <property type="entry name" value="Enolpyruvate_Tfrase_dom"/>
</dbReference>
<feature type="binding site" evidence="7">
    <location>
        <position position="320"/>
    </location>
    <ligand>
        <name>phosphoenolpyruvate</name>
        <dbReference type="ChEBI" id="CHEBI:58702"/>
    </ligand>
</feature>
<dbReference type="EMBL" id="DWWJ01000110">
    <property type="protein sequence ID" value="HJC41175.1"/>
    <property type="molecule type" value="Genomic_DNA"/>
</dbReference>
<feature type="binding site" evidence="7">
    <location>
        <position position="165"/>
    </location>
    <ligand>
        <name>phosphoenolpyruvate</name>
        <dbReference type="ChEBI" id="CHEBI:58702"/>
    </ligand>
</feature>
<dbReference type="PROSITE" id="PS00885">
    <property type="entry name" value="EPSP_SYNTHASE_2"/>
    <property type="match status" value="1"/>
</dbReference>
<feature type="domain" description="Enolpyruvate transferase" evidence="8">
    <location>
        <begin position="7"/>
        <end position="396"/>
    </location>
</feature>
<dbReference type="PANTHER" id="PTHR21090:SF5">
    <property type="entry name" value="PENTAFUNCTIONAL AROM POLYPEPTIDE"/>
    <property type="match status" value="1"/>
</dbReference>
<reference evidence="9" key="2">
    <citation type="submission" date="2021-04" db="EMBL/GenBank/DDBJ databases">
        <authorList>
            <person name="Gilroy R."/>
        </authorList>
    </citation>
    <scope>NUCLEOTIDE SEQUENCE</scope>
    <source>
        <strain evidence="9">CHK186-1790</strain>
    </source>
</reference>
<feature type="active site" description="Proton acceptor" evidence="7">
    <location>
        <position position="289"/>
    </location>
</feature>
<evidence type="ECO:0000256" key="7">
    <source>
        <dbReference type="HAMAP-Rule" id="MF_00210"/>
    </source>
</evidence>
<evidence type="ECO:0000256" key="6">
    <source>
        <dbReference type="ARBA" id="ARBA00044633"/>
    </source>
</evidence>
<evidence type="ECO:0000256" key="2">
    <source>
        <dbReference type="ARBA" id="ARBA00009948"/>
    </source>
</evidence>
<sequence>MNVTITPKPLEGTITPPPSKSQAHRALLAAALSGGVSLLSGLAQSQDIAATLSCLRALGTGVEEAGPGALRIHGLGCSIPQAGPFPVFDCGESGSTLRFLIPVALVAAGGGRFTGRGRLLERPQGPYFALFEEKGVSYERTGDFLTVQGRLTPGTYALPGDVSSQFVTGLLYALPLLEGDSELVLTTPLESRGYVDMTLDVLRKFGIRVEETASGFRVPGNQAFQARDLTIEADWSQAAFWYAANFLDGEIDIQGLDHDSAQGDRRIALDYWTLARPGEVELDVSQCPDLVPPLAAIAAGRSGVTRLTHAARLRMKESDRLTAVADVLTALGAEVTEGPDSLTLTGRDTLPGGAVVDSHNDHRIAMMAAVAALACEAPVTVTGAECVAKSYPNFWEDYEKLGGELTRSGG</sequence>